<keyword evidence="2" id="KW-0812">Transmembrane</keyword>
<gene>
    <name evidence="4" type="ORF">GCM10008908_01750</name>
</gene>
<evidence type="ECO:0000259" key="3">
    <source>
        <dbReference type="PROSITE" id="PS50943"/>
    </source>
</evidence>
<dbReference type="EMBL" id="BAAACI010000001">
    <property type="protein sequence ID" value="GAA0765346.1"/>
    <property type="molecule type" value="Genomic_DNA"/>
</dbReference>
<dbReference type="SMART" id="SM00530">
    <property type="entry name" value="HTH_XRE"/>
    <property type="match status" value="1"/>
</dbReference>
<dbReference type="CDD" id="cd00093">
    <property type="entry name" value="HTH_XRE"/>
    <property type="match status" value="1"/>
</dbReference>
<protein>
    <submittedName>
        <fullName evidence="4">Helix-turn-helix transcriptional regulator</fullName>
    </submittedName>
</protein>
<dbReference type="Proteomes" id="UP001501047">
    <property type="component" value="Unassembled WGS sequence"/>
</dbReference>
<evidence type="ECO:0000313" key="4">
    <source>
        <dbReference type="EMBL" id="GAA0765346.1"/>
    </source>
</evidence>
<keyword evidence="2" id="KW-1133">Transmembrane helix</keyword>
<sequence length="203" mass="22837">MTFGEKLQLLRKSKCMSQEQLATQINVSRQAISKWELGESNPDVEKIVQISNIFDVTTDYLLKDEQEISISKITLQRNKNDVTAQILLISSVAFLAIGLFCAFGGWYEEQSAEAIWGGMIIQIVGIVGYFIGKIYSQSKIPLVINFANLALGLFMPISIAISLLCRQVISPYPTDIYAIAVFIVVYIITLIFSYIILKKQQRK</sequence>
<dbReference type="PROSITE" id="PS50943">
    <property type="entry name" value="HTH_CROC1"/>
    <property type="match status" value="1"/>
</dbReference>
<dbReference type="PANTHER" id="PTHR46558:SF13">
    <property type="entry name" value="HTH-TYPE TRANSCRIPTIONAL REGULATOR IMMR"/>
    <property type="match status" value="1"/>
</dbReference>
<feature type="transmembrane region" description="Helical" evidence="2">
    <location>
        <begin position="86"/>
        <end position="107"/>
    </location>
</feature>
<feature type="domain" description="HTH cro/C1-type" evidence="3">
    <location>
        <begin position="7"/>
        <end position="61"/>
    </location>
</feature>
<dbReference type="Gene3D" id="1.10.260.40">
    <property type="entry name" value="lambda repressor-like DNA-binding domains"/>
    <property type="match status" value="1"/>
</dbReference>
<accession>A0ABP3VTF0</accession>
<keyword evidence="5" id="KW-1185">Reference proteome</keyword>
<name>A0ABP3VTF0_CLOSU</name>
<dbReference type="SUPFAM" id="SSF47413">
    <property type="entry name" value="lambda repressor-like DNA-binding domains"/>
    <property type="match status" value="1"/>
</dbReference>
<keyword evidence="1" id="KW-0238">DNA-binding</keyword>
<evidence type="ECO:0000256" key="2">
    <source>
        <dbReference type="SAM" id="Phobius"/>
    </source>
</evidence>
<keyword evidence="2" id="KW-0472">Membrane</keyword>
<evidence type="ECO:0000313" key="5">
    <source>
        <dbReference type="Proteomes" id="UP001501047"/>
    </source>
</evidence>
<feature type="transmembrane region" description="Helical" evidence="2">
    <location>
        <begin position="176"/>
        <end position="197"/>
    </location>
</feature>
<reference evidence="5" key="1">
    <citation type="journal article" date="2019" name="Int. J. Syst. Evol. Microbiol.">
        <title>The Global Catalogue of Microorganisms (GCM) 10K type strain sequencing project: providing services to taxonomists for standard genome sequencing and annotation.</title>
        <authorList>
            <consortium name="The Broad Institute Genomics Platform"/>
            <consortium name="The Broad Institute Genome Sequencing Center for Infectious Disease"/>
            <person name="Wu L."/>
            <person name="Ma J."/>
        </authorList>
    </citation>
    <scope>NUCLEOTIDE SEQUENCE [LARGE SCALE GENOMIC DNA]</scope>
    <source>
        <strain evidence="5">JCM 1417</strain>
    </source>
</reference>
<dbReference type="InterPro" id="IPR001387">
    <property type="entry name" value="Cro/C1-type_HTH"/>
</dbReference>
<organism evidence="4 5">
    <name type="scientific">Clostridium subterminale</name>
    <dbReference type="NCBI Taxonomy" id="1550"/>
    <lineage>
        <taxon>Bacteria</taxon>
        <taxon>Bacillati</taxon>
        <taxon>Bacillota</taxon>
        <taxon>Clostridia</taxon>
        <taxon>Eubacteriales</taxon>
        <taxon>Clostridiaceae</taxon>
        <taxon>Clostridium</taxon>
    </lineage>
</organism>
<dbReference type="InterPro" id="IPR010982">
    <property type="entry name" value="Lambda_DNA-bd_dom_sf"/>
</dbReference>
<dbReference type="RefSeq" id="WP_343822758.1">
    <property type="nucleotide sequence ID" value="NZ_BAAACI010000001.1"/>
</dbReference>
<dbReference type="Pfam" id="PF01381">
    <property type="entry name" value="HTH_3"/>
    <property type="match status" value="1"/>
</dbReference>
<proteinExistence type="predicted"/>
<evidence type="ECO:0000256" key="1">
    <source>
        <dbReference type="ARBA" id="ARBA00023125"/>
    </source>
</evidence>
<comment type="caution">
    <text evidence="4">The sequence shown here is derived from an EMBL/GenBank/DDBJ whole genome shotgun (WGS) entry which is preliminary data.</text>
</comment>
<feature type="transmembrane region" description="Helical" evidence="2">
    <location>
        <begin position="113"/>
        <end position="131"/>
    </location>
</feature>
<feature type="transmembrane region" description="Helical" evidence="2">
    <location>
        <begin position="143"/>
        <end position="164"/>
    </location>
</feature>
<dbReference type="PANTHER" id="PTHR46558">
    <property type="entry name" value="TRACRIPTIONAL REGULATORY PROTEIN-RELATED-RELATED"/>
    <property type="match status" value="1"/>
</dbReference>